<dbReference type="Gene3D" id="1.20.1530.20">
    <property type="match status" value="1"/>
</dbReference>
<feature type="transmembrane region" description="Helical" evidence="5">
    <location>
        <begin position="230"/>
        <end position="250"/>
    </location>
</feature>
<evidence type="ECO:0000256" key="4">
    <source>
        <dbReference type="ARBA" id="ARBA00023136"/>
    </source>
</evidence>
<feature type="transmembrane region" description="Helical" evidence="5">
    <location>
        <begin position="100"/>
        <end position="120"/>
    </location>
</feature>
<reference evidence="6" key="2">
    <citation type="submission" date="2021-04" db="EMBL/GenBank/DDBJ databases">
        <authorList>
            <person name="Gilroy R."/>
        </authorList>
    </citation>
    <scope>NUCLEOTIDE SEQUENCE</scope>
    <source>
        <strain evidence="6">G3-2149</strain>
    </source>
</reference>
<keyword evidence="3 5" id="KW-1133">Transmembrane helix</keyword>
<dbReference type="Proteomes" id="UP000823865">
    <property type="component" value="Unassembled WGS sequence"/>
</dbReference>
<evidence type="ECO:0000256" key="5">
    <source>
        <dbReference type="SAM" id="Phobius"/>
    </source>
</evidence>
<sequence>MKIISFLKKWTLPVAIVTGVLAYIIGSYIPHIDRISPFINRTLEIVQPCLIFSMLFLTFCKIDLRKMRLSRWQVLIALLQVGISFILALITPWVHSDLKIWIEAGILCFICPTATAAAVVTEKLGGNISGTISYTILINIATACTIPVLLPILSDSQHYSFGNLATIIMARTFPLLIAPMVAAWIFRTFFRKTTEQINQVRNLAFYLWGVALSIAMGITAQSVAHTSASLGTLSGIALVSLFCCAFQFWAGKAIGKRFGESICAGQSFGQKNTVFAIWLGSSFMNPATAIAGGCYSIWHNLFNTWQIQKKQNQQT</sequence>
<dbReference type="EMBL" id="JAHLFU010000214">
    <property type="protein sequence ID" value="MBU3854185.1"/>
    <property type="molecule type" value="Genomic_DNA"/>
</dbReference>
<comment type="caution">
    <text evidence="6">The sequence shown here is derived from an EMBL/GenBank/DDBJ whole genome shotgun (WGS) entry which is preliminary data.</text>
</comment>
<keyword evidence="2 5" id="KW-0812">Transmembrane</keyword>
<evidence type="ECO:0000256" key="1">
    <source>
        <dbReference type="ARBA" id="ARBA00004141"/>
    </source>
</evidence>
<protein>
    <submittedName>
        <fullName evidence="6">Transporter</fullName>
    </submittedName>
</protein>
<reference evidence="6" key="1">
    <citation type="journal article" date="2021" name="PeerJ">
        <title>Extensive microbial diversity within the chicken gut microbiome revealed by metagenomics and culture.</title>
        <authorList>
            <person name="Gilroy R."/>
            <person name="Ravi A."/>
            <person name="Getino M."/>
            <person name="Pursley I."/>
            <person name="Horton D.L."/>
            <person name="Alikhan N.F."/>
            <person name="Baker D."/>
            <person name="Gharbi K."/>
            <person name="Hall N."/>
            <person name="Watson M."/>
            <person name="Adriaenssens E.M."/>
            <person name="Foster-Nyarko E."/>
            <person name="Jarju S."/>
            <person name="Secka A."/>
            <person name="Antonio M."/>
            <person name="Oren A."/>
            <person name="Chaudhuri R.R."/>
            <person name="La Ragione R."/>
            <person name="Hildebrand F."/>
            <person name="Pallen M.J."/>
        </authorList>
    </citation>
    <scope>NUCLEOTIDE SEQUENCE</scope>
    <source>
        <strain evidence="6">G3-2149</strain>
    </source>
</reference>
<name>A0A9E2L770_9BACT</name>
<feature type="transmembrane region" description="Helical" evidence="5">
    <location>
        <begin position="12"/>
        <end position="30"/>
    </location>
</feature>
<feature type="transmembrane region" description="Helical" evidence="5">
    <location>
        <begin position="164"/>
        <end position="185"/>
    </location>
</feature>
<dbReference type="InterPro" id="IPR038770">
    <property type="entry name" value="Na+/solute_symporter_sf"/>
</dbReference>
<comment type="subcellular location">
    <subcellularLocation>
        <location evidence="1">Membrane</location>
        <topology evidence="1">Multi-pass membrane protein</topology>
    </subcellularLocation>
</comment>
<evidence type="ECO:0000313" key="7">
    <source>
        <dbReference type="Proteomes" id="UP000823865"/>
    </source>
</evidence>
<dbReference type="InterPro" id="IPR002657">
    <property type="entry name" value="BilAc:Na_symport/Acr3"/>
</dbReference>
<feature type="transmembrane region" description="Helical" evidence="5">
    <location>
        <begin position="132"/>
        <end position="152"/>
    </location>
</feature>
<dbReference type="GO" id="GO:0016020">
    <property type="term" value="C:membrane"/>
    <property type="evidence" value="ECO:0007669"/>
    <property type="project" value="UniProtKB-SubCell"/>
</dbReference>
<proteinExistence type="predicted"/>
<feature type="transmembrane region" description="Helical" evidence="5">
    <location>
        <begin position="74"/>
        <end position="94"/>
    </location>
</feature>
<evidence type="ECO:0000313" key="6">
    <source>
        <dbReference type="EMBL" id="MBU3854185.1"/>
    </source>
</evidence>
<dbReference type="Pfam" id="PF01758">
    <property type="entry name" value="SBF"/>
    <property type="match status" value="1"/>
</dbReference>
<dbReference type="AlphaFoldDB" id="A0A9E2L770"/>
<organism evidence="6 7">
    <name type="scientific">Candidatus Paraprevotella stercoravium</name>
    <dbReference type="NCBI Taxonomy" id="2838725"/>
    <lineage>
        <taxon>Bacteria</taxon>
        <taxon>Pseudomonadati</taxon>
        <taxon>Bacteroidota</taxon>
        <taxon>Bacteroidia</taxon>
        <taxon>Bacteroidales</taxon>
        <taxon>Prevotellaceae</taxon>
        <taxon>Paraprevotella</taxon>
    </lineage>
</organism>
<accession>A0A9E2L770</accession>
<evidence type="ECO:0000256" key="2">
    <source>
        <dbReference type="ARBA" id="ARBA00022692"/>
    </source>
</evidence>
<evidence type="ECO:0000256" key="3">
    <source>
        <dbReference type="ARBA" id="ARBA00022989"/>
    </source>
</evidence>
<gene>
    <name evidence="6" type="ORF">H9789_10320</name>
</gene>
<feature type="transmembrane region" description="Helical" evidence="5">
    <location>
        <begin position="205"/>
        <end position="224"/>
    </location>
</feature>
<keyword evidence="4 5" id="KW-0472">Membrane</keyword>